<feature type="compositionally biased region" description="Polar residues" evidence="1">
    <location>
        <begin position="38"/>
        <end position="47"/>
    </location>
</feature>
<proteinExistence type="predicted"/>
<dbReference type="EMBL" id="JAOTGU010000002">
    <property type="protein sequence ID" value="MDB6261357.1"/>
    <property type="molecule type" value="Genomic_DNA"/>
</dbReference>
<reference evidence="3" key="1">
    <citation type="journal article" date="2022" name="Microorganisms">
        <title>Antibiotic Susceptibility, Resistance Gene Determinants and Corresponding Genomic Regions in Lactobacillus amylovorus Isolates Derived from Wild Boars and Domestic Pigs.</title>
        <authorList>
            <person name="Moravkova M."/>
            <person name="Kostovova I."/>
            <person name="Kavanova K."/>
            <person name="Pechar R."/>
            <person name="Stanek S."/>
            <person name="Brychta A."/>
            <person name="Zeman M."/>
            <person name="Kubasova T."/>
        </authorList>
    </citation>
    <scope>NUCLEOTIDE SEQUENCE</scope>
    <source>
        <strain evidence="3">M356A</strain>
    </source>
</reference>
<evidence type="ECO:0000259" key="2">
    <source>
        <dbReference type="Pfam" id="PF03217"/>
    </source>
</evidence>
<accession>A0A9X3W865</accession>
<evidence type="ECO:0000256" key="1">
    <source>
        <dbReference type="SAM" id="MobiDB-lite"/>
    </source>
</evidence>
<sequence>MIQGRKRNSINGELVIDPTDPSYREEVSPTPPADIYNHHNTVTVDPNQKQKDTINITDDPAATDNPSAWKEPTGTDDGAGFDLTTAGTTSIKTSNVSNTTEVPENKTNNSVFVPDDTKINVTNLNKLIFVHNAFIYDENGHVVQEEGAYQIKTQGQKVKILDNGRVYKFNSQEYYKIDSGDPDHPYYVRTSSVGKAPKKQAVVMRGTLKSYRINVYSKNGKIIGTWKKAK</sequence>
<comment type="caution">
    <text evidence="3">The sequence shown here is derived from an EMBL/GenBank/DDBJ whole genome shotgun (WGS) entry which is preliminary data.</text>
</comment>
<protein>
    <submittedName>
        <fullName evidence="3">SLAP domain-containing protein</fullName>
    </submittedName>
</protein>
<dbReference type="InterPro" id="IPR024968">
    <property type="entry name" value="SlpA_C_lactobacillus"/>
</dbReference>
<dbReference type="Proteomes" id="UP001143700">
    <property type="component" value="Unassembled WGS sequence"/>
</dbReference>
<name>A0A9X3W865_LACAM</name>
<evidence type="ECO:0000313" key="4">
    <source>
        <dbReference type="Proteomes" id="UP001143700"/>
    </source>
</evidence>
<feature type="domain" description="S-layer protein C-terminal" evidence="2">
    <location>
        <begin position="120"/>
        <end position="180"/>
    </location>
</feature>
<dbReference type="AlphaFoldDB" id="A0A9X3W865"/>
<feature type="region of interest" description="Disordered" evidence="1">
    <location>
        <begin position="1"/>
        <end position="80"/>
    </location>
</feature>
<dbReference type="Pfam" id="PF03217">
    <property type="entry name" value="SlpA"/>
    <property type="match status" value="1"/>
</dbReference>
<organism evidence="3 4">
    <name type="scientific">Lactobacillus amylovorus</name>
    <dbReference type="NCBI Taxonomy" id="1604"/>
    <lineage>
        <taxon>Bacteria</taxon>
        <taxon>Bacillati</taxon>
        <taxon>Bacillota</taxon>
        <taxon>Bacilli</taxon>
        <taxon>Lactobacillales</taxon>
        <taxon>Lactobacillaceae</taxon>
        <taxon>Lactobacillus</taxon>
    </lineage>
</organism>
<reference evidence="3" key="2">
    <citation type="submission" date="2022-10" db="EMBL/GenBank/DDBJ databases">
        <authorList>
            <person name="Kostovova I."/>
            <person name="Moravkova M."/>
            <person name="Pechar R."/>
        </authorList>
    </citation>
    <scope>NUCLEOTIDE SEQUENCE</scope>
    <source>
        <strain evidence="3">M356A</strain>
    </source>
</reference>
<gene>
    <name evidence="3" type="ORF">ODV15_02015</name>
</gene>
<evidence type="ECO:0000313" key="3">
    <source>
        <dbReference type="EMBL" id="MDB6261357.1"/>
    </source>
</evidence>